<organism evidence="2 3">
    <name type="scientific">Hymenobacter telluris</name>
    <dbReference type="NCBI Taxonomy" id="2816474"/>
    <lineage>
        <taxon>Bacteria</taxon>
        <taxon>Pseudomonadati</taxon>
        <taxon>Bacteroidota</taxon>
        <taxon>Cytophagia</taxon>
        <taxon>Cytophagales</taxon>
        <taxon>Hymenobacteraceae</taxon>
        <taxon>Hymenobacter</taxon>
    </lineage>
</organism>
<feature type="transmembrane region" description="Helical" evidence="1">
    <location>
        <begin position="38"/>
        <end position="66"/>
    </location>
</feature>
<dbReference type="RefSeq" id="WP_206982033.1">
    <property type="nucleotide sequence ID" value="NZ_JAFLQZ010000003.1"/>
</dbReference>
<dbReference type="AlphaFoldDB" id="A0A939EVJ9"/>
<evidence type="ECO:0000313" key="3">
    <source>
        <dbReference type="Proteomes" id="UP000664144"/>
    </source>
</evidence>
<reference evidence="2" key="1">
    <citation type="submission" date="2021-03" db="EMBL/GenBank/DDBJ databases">
        <authorList>
            <person name="Kim M.K."/>
        </authorList>
    </citation>
    <scope>NUCLEOTIDE SEQUENCE</scope>
    <source>
        <strain evidence="2">BT186</strain>
    </source>
</reference>
<dbReference type="EMBL" id="JAFLQZ010000003">
    <property type="protein sequence ID" value="MBO0357292.1"/>
    <property type="molecule type" value="Genomic_DNA"/>
</dbReference>
<protein>
    <submittedName>
        <fullName evidence="2">Uncharacterized protein</fullName>
    </submittedName>
</protein>
<name>A0A939EVJ9_9BACT</name>
<comment type="caution">
    <text evidence="2">The sequence shown here is derived from an EMBL/GenBank/DDBJ whole genome shotgun (WGS) entry which is preliminary data.</text>
</comment>
<keyword evidence="1" id="KW-1133">Transmembrane helix</keyword>
<proteinExistence type="predicted"/>
<evidence type="ECO:0000313" key="2">
    <source>
        <dbReference type="EMBL" id="MBO0357292.1"/>
    </source>
</evidence>
<keyword evidence="3" id="KW-1185">Reference proteome</keyword>
<sequence length="155" mass="17868">MTAYNLRILVFIALSGLLVCAFVLSIRGIIKTKAYRRVFWILGFVALIPFALLDAFVGFLFLLSYYPHYSFDRADWANDVQQRYTMADDLVDSKWLIGLTRSQAIDLLGKPYRGWDNTIRFDIGDRPTMGLDLDPDELVLELKDEKVVNCYLNET</sequence>
<keyword evidence="1" id="KW-0812">Transmembrane</keyword>
<feature type="transmembrane region" description="Helical" evidence="1">
    <location>
        <begin position="6"/>
        <end position="26"/>
    </location>
</feature>
<gene>
    <name evidence="2" type="ORF">J0X19_04995</name>
</gene>
<keyword evidence="1" id="KW-0472">Membrane</keyword>
<dbReference type="Proteomes" id="UP000664144">
    <property type="component" value="Unassembled WGS sequence"/>
</dbReference>
<accession>A0A939EVJ9</accession>
<evidence type="ECO:0000256" key="1">
    <source>
        <dbReference type="SAM" id="Phobius"/>
    </source>
</evidence>